<dbReference type="InterPro" id="IPR052159">
    <property type="entry name" value="Competence_DNA_uptake"/>
</dbReference>
<accession>A0A556MN89</accession>
<gene>
    <name evidence="2" type="ORF">FO442_15435</name>
</gene>
<dbReference type="InterPro" id="IPR001279">
    <property type="entry name" value="Metallo-B-lactamas"/>
</dbReference>
<evidence type="ECO:0000313" key="3">
    <source>
        <dbReference type="Proteomes" id="UP000316008"/>
    </source>
</evidence>
<dbReference type="RefSeq" id="WP_144334114.1">
    <property type="nucleotide sequence ID" value="NZ_VLPL01000008.1"/>
</dbReference>
<name>A0A556MN89_9FLAO</name>
<organism evidence="2 3">
    <name type="scientific">Fluviicola chungangensis</name>
    <dbReference type="NCBI Taxonomy" id="2597671"/>
    <lineage>
        <taxon>Bacteria</taxon>
        <taxon>Pseudomonadati</taxon>
        <taxon>Bacteroidota</taxon>
        <taxon>Flavobacteriia</taxon>
        <taxon>Flavobacteriales</taxon>
        <taxon>Crocinitomicaceae</taxon>
        <taxon>Fluviicola</taxon>
    </lineage>
</organism>
<dbReference type="Gene3D" id="3.60.15.10">
    <property type="entry name" value="Ribonuclease Z/Hydroxyacylglutathione hydrolase-like"/>
    <property type="match status" value="2"/>
</dbReference>
<sequence>MRYSLEIIHLDVGQGDCSVLFVRDQNDHGKIVHTVVIDCGGARQYEDRNEESTESHRVLYDCLLKYGVEQINVIILSHYDKDHYMGITELMNIAAGTDTPPYLRNLFRETILYDQGFSLGLRYDGGEHPIIDNTSMTGINNLEFYYGIAKLLHQQPLYDINGNLLPAFDRNGRIIPQNVTNVMRACEFVFSGNPHRYKKGIETHDHLPNNIGGSISIQRGVLNQNVDSDEWGIYDEHEFQPCDYLLGRDLMVGPMINNPYGIGLECVIVNGHALTYDSDTDEINSTIAYQGVGDDNKFSIGLLLIMGEFTYWFGGDLEKEQERNCVSYIQHRANGQLSCMKAGHHGSSTSSDDYFLNTLKPTGVIISCGHHDSFNHPHLSVIEKLYHATYIQRVLMTSCHNIDVQNLDYIPARNSPFNPDFKFGIAGGTDIDNVDYLGHISVTAKYNGGVLNWDLQYFEQCIFLQEFLLRSESPEVPSILLAHAPSNAMEIVDHRGEFMIDNAHWSYDRIIIDSDDGTADNQQSFFYTGSTNFFSFKGSTNQ</sequence>
<evidence type="ECO:0000313" key="2">
    <source>
        <dbReference type="EMBL" id="TSJ41302.1"/>
    </source>
</evidence>
<evidence type="ECO:0000259" key="1">
    <source>
        <dbReference type="Pfam" id="PF00753"/>
    </source>
</evidence>
<dbReference type="Proteomes" id="UP000316008">
    <property type="component" value="Unassembled WGS sequence"/>
</dbReference>
<dbReference type="OrthoDB" id="9761531at2"/>
<dbReference type="AlphaFoldDB" id="A0A556MN89"/>
<dbReference type="InterPro" id="IPR036866">
    <property type="entry name" value="RibonucZ/Hydroxyglut_hydro"/>
</dbReference>
<protein>
    <recommendedName>
        <fullName evidence="1">Metallo-beta-lactamase domain-containing protein</fullName>
    </recommendedName>
</protein>
<dbReference type="EMBL" id="VLPL01000008">
    <property type="protein sequence ID" value="TSJ41302.1"/>
    <property type="molecule type" value="Genomic_DNA"/>
</dbReference>
<comment type="caution">
    <text evidence="2">The sequence shown here is derived from an EMBL/GenBank/DDBJ whole genome shotgun (WGS) entry which is preliminary data.</text>
</comment>
<dbReference type="PANTHER" id="PTHR30619">
    <property type="entry name" value="DNA INTERNALIZATION/COMPETENCE PROTEIN COMEC/REC2"/>
    <property type="match status" value="1"/>
</dbReference>
<keyword evidence="3" id="KW-1185">Reference proteome</keyword>
<proteinExistence type="predicted"/>
<dbReference type="Pfam" id="PF00753">
    <property type="entry name" value="Lactamase_B"/>
    <property type="match status" value="1"/>
</dbReference>
<dbReference type="PANTHER" id="PTHR30619:SF1">
    <property type="entry name" value="RECOMBINATION PROTEIN 2"/>
    <property type="match status" value="1"/>
</dbReference>
<reference evidence="2 3" key="1">
    <citation type="submission" date="2019-07" db="EMBL/GenBank/DDBJ databases">
        <authorList>
            <person name="Huq M.A."/>
        </authorList>
    </citation>
    <scope>NUCLEOTIDE SEQUENCE [LARGE SCALE GENOMIC DNA]</scope>
    <source>
        <strain evidence="2 3">MAH-3</strain>
    </source>
</reference>
<feature type="domain" description="Metallo-beta-lactamase" evidence="1">
    <location>
        <begin position="33"/>
        <end position="92"/>
    </location>
</feature>
<dbReference type="SUPFAM" id="SSF56281">
    <property type="entry name" value="Metallo-hydrolase/oxidoreductase"/>
    <property type="match status" value="2"/>
</dbReference>